<proteinExistence type="predicted"/>
<evidence type="ECO:0000259" key="3">
    <source>
        <dbReference type="PROSITE" id="PS50245"/>
    </source>
</evidence>
<dbReference type="PANTHER" id="PTHR18916:SF85">
    <property type="entry name" value="TUBULIN-FOLDING COFACTOR B"/>
    <property type="match status" value="1"/>
</dbReference>
<dbReference type="Proteomes" id="UP000191024">
    <property type="component" value="Chromosome B"/>
</dbReference>
<gene>
    <name evidence="4" type="ORF">LAMI_0B01200G</name>
</gene>
<dbReference type="GO" id="GO:0005938">
    <property type="term" value="C:cell cortex"/>
    <property type="evidence" value="ECO:0007669"/>
    <property type="project" value="TreeGrafter"/>
</dbReference>
<dbReference type="InterPro" id="IPR000938">
    <property type="entry name" value="CAP-Gly_domain"/>
</dbReference>
<dbReference type="PANTHER" id="PTHR18916">
    <property type="entry name" value="DYNACTIN 1-RELATED MICROTUBULE-BINDING"/>
    <property type="match status" value="1"/>
</dbReference>
<dbReference type="SMART" id="SM01052">
    <property type="entry name" value="CAP_GLY"/>
    <property type="match status" value="1"/>
</dbReference>
<evidence type="ECO:0000256" key="1">
    <source>
        <dbReference type="ARBA" id="ARBA00004496"/>
    </source>
</evidence>
<name>A0A1G4ITA2_9SACH</name>
<dbReference type="InterPro" id="IPR036859">
    <property type="entry name" value="CAP-Gly_dom_sf"/>
</dbReference>
<comment type="subcellular location">
    <subcellularLocation>
        <location evidence="1">Cytoplasm</location>
    </subcellularLocation>
</comment>
<keyword evidence="5" id="KW-1185">Reference proteome</keyword>
<dbReference type="SUPFAM" id="SSF74924">
    <property type="entry name" value="Cap-Gly domain"/>
    <property type="match status" value="1"/>
</dbReference>
<dbReference type="Gene3D" id="2.30.30.190">
    <property type="entry name" value="CAP Gly-rich-like domain"/>
    <property type="match status" value="1"/>
</dbReference>
<reference evidence="4 5" key="1">
    <citation type="submission" date="2016-03" db="EMBL/GenBank/DDBJ databases">
        <authorList>
            <person name="Devillers H."/>
        </authorList>
    </citation>
    <scope>NUCLEOTIDE SEQUENCE [LARGE SCALE GENOMIC DNA]</scope>
    <source>
        <strain evidence="4">CBS 11717</strain>
    </source>
</reference>
<dbReference type="GO" id="GO:0051010">
    <property type="term" value="F:microtubule plus-end binding"/>
    <property type="evidence" value="ECO:0007669"/>
    <property type="project" value="TreeGrafter"/>
</dbReference>
<sequence>MVQILVQSDLCSVVKEISMDTIWVQLSEKLYELSGVRPEDMRLTIWCSNGLKHEINNETVRRADQCMKDVLEQPAERITVVDTNQNSIAQQLTAGLNAIDGSSDGGASVGTYQLPEDEYVRRQDSVYAWKKQNQLGRFSSQYSDKVKKARDAQVAHATTLCLDERCSVTYANAPERRGWLRYVGKVPEINDIDCWCGVELDEPLGRNDGTFDGHTYFGPVRKNYGAFVKPLSVRTCSSFVPAVDDELCASDSEI</sequence>
<feature type="domain" description="CAP-Gly" evidence="3">
    <location>
        <begin position="195"/>
        <end position="229"/>
    </location>
</feature>
<dbReference type="STRING" id="1230905.A0A1G4ITA2"/>
<dbReference type="EMBL" id="LT598464">
    <property type="protein sequence ID" value="SCU80207.1"/>
    <property type="molecule type" value="Genomic_DNA"/>
</dbReference>
<dbReference type="GO" id="GO:0005634">
    <property type="term" value="C:nucleus"/>
    <property type="evidence" value="ECO:0007669"/>
    <property type="project" value="TreeGrafter"/>
</dbReference>
<dbReference type="Pfam" id="PF01302">
    <property type="entry name" value="CAP_GLY"/>
    <property type="match status" value="1"/>
</dbReference>
<protein>
    <submittedName>
        <fullName evidence="4">LAMI_0B01200g1_1</fullName>
    </submittedName>
</protein>
<evidence type="ECO:0000313" key="4">
    <source>
        <dbReference type="EMBL" id="SCU80207.1"/>
    </source>
</evidence>
<evidence type="ECO:0000313" key="5">
    <source>
        <dbReference type="Proteomes" id="UP000191024"/>
    </source>
</evidence>
<dbReference type="GO" id="GO:0035371">
    <property type="term" value="C:microtubule plus-end"/>
    <property type="evidence" value="ECO:0007669"/>
    <property type="project" value="TreeGrafter"/>
</dbReference>
<dbReference type="AlphaFoldDB" id="A0A1G4ITA2"/>
<dbReference type="GO" id="GO:0031122">
    <property type="term" value="P:cytoplasmic microtubule organization"/>
    <property type="evidence" value="ECO:0007669"/>
    <property type="project" value="TreeGrafter"/>
</dbReference>
<keyword evidence="2" id="KW-0963">Cytoplasm</keyword>
<dbReference type="OrthoDB" id="5295208at2759"/>
<dbReference type="PROSITE" id="PS50245">
    <property type="entry name" value="CAP_GLY_2"/>
    <property type="match status" value="1"/>
</dbReference>
<organism evidence="4 5">
    <name type="scientific">Lachancea mirantina</name>
    <dbReference type="NCBI Taxonomy" id="1230905"/>
    <lineage>
        <taxon>Eukaryota</taxon>
        <taxon>Fungi</taxon>
        <taxon>Dikarya</taxon>
        <taxon>Ascomycota</taxon>
        <taxon>Saccharomycotina</taxon>
        <taxon>Saccharomycetes</taxon>
        <taxon>Saccharomycetales</taxon>
        <taxon>Saccharomycetaceae</taxon>
        <taxon>Lachancea</taxon>
    </lineage>
</organism>
<evidence type="ECO:0000256" key="2">
    <source>
        <dbReference type="ARBA" id="ARBA00022490"/>
    </source>
</evidence>
<accession>A0A1G4ITA2</accession>